<dbReference type="Pfam" id="PF01535">
    <property type="entry name" value="PPR"/>
    <property type="match status" value="2"/>
</dbReference>
<proteinExistence type="predicted"/>
<feature type="region of interest" description="Disordered" evidence="2">
    <location>
        <begin position="1"/>
        <end position="25"/>
    </location>
</feature>
<evidence type="ECO:0000256" key="1">
    <source>
        <dbReference type="ARBA" id="ARBA00022737"/>
    </source>
</evidence>
<evidence type="ECO:0000256" key="2">
    <source>
        <dbReference type="SAM" id="MobiDB-lite"/>
    </source>
</evidence>
<name>A0ABY9DYX6_VITVI</name>
<dbReference type="InterPro" id="IPR046960">
    <property type="entry name" value="PPR_At4g14850-like_plant"/>
</dbReference>
<evidence type="ECO:0000313" key="4">
    <source>
        <dbReference type="Proteomes" id="UP001227230"/>
    </source>
</evidence>
<dbReference type="Proteomes" id="UP001227230">
    <property type="component" value="Chromosome 19"/>
</dbReference>
<evidence type="ECO:0000313" key="3">
    <source>
        <dbReference type="EMBL" id="WKA12858.1"/>
    </source>
</evidence>
<dbReference type="NCBIfam" id="TIGR00756">
    <property type="entry name" value="PPR"/>
    <property type="match status" value="1"/>
</dbReference>
<dbReference type="PANTHER" id="PTHR47926:SF414">
    <property type="entry name" value="PENTATRICOPEPTIDE REPEAT-CONTAINING PROTEIN DOT4, CHLOROPLASTIC-LIKE"/>
    <property type="match status" value="1"/>
</dbReference>
<keyword evidence="1" id="KW-0677">Repeat</keyword>
<reference evidence="3 4" key="1">
    <citation type="journal article" date="2023" name="Hortic Res">
        <title>The complete reference genome for grapevine (Vitis vinifera L.) genetics and breeding.</title>
        <authorList>
            <person name="Shi X."/>
            <person name="Cao S."/>
            <person name="Wang X."/>
            <person name="Huang S."/>
            <person name="Wang Y."/>
            <person name="Liu Z."/>
            <person name="Liu W."/>
            <person name="Leng X."/>
            <person name="Peng Y."/>
            <person name="Wang N."/>
            <person name="Wang Y."/>
            <person name="Ma Z."/>
            <person name="Xu X."/>
            <person name="Zhang F."/>
            <person name="Xue H."/>
            <person name="Zhong H."/>
            <person name="Wang Y."/>
            <person name="Zhang K."/>
            <person name="Velt A."/>
            <person name="Avia K."/>
            <person name="Holtgrawe D."/>
            <person name="Grimplet J."/>
            <person name="Matus J.T."/>
            <person name="Ware D."/>
            <person name="Wu X."/>
            <person name="Wang H."/>
            <person name="Liu C."/>
            <person name="Fang Y."/>
            <person name="Rustenholz C."/>
            <person name="Cheng Z."/>
            <person name="Xiao H."/>
            <person name="Zhou Y."/>
        </authorList>
    </citation>
    <scope>NUCLEOTIDE SEQUENCE [LARGE SCALE GENOMIC DNA]</scope>
    <source>
        <strain evidence="4">cv. Pinot noir / PN40024</strain>
        <tissue evidence="3">Leaf</tissue>
    </source>
</reference>
<keyword evidence="4" id="KW-1185">Reference proteome</keyword>
<dbReference type="InterPro" id="IPR011990">
    <property type="entry name" value="TPR-like_helical_dom_sf"/>
</dbReference>
<dbReference type="EMBL" id="CP126666">
    <property type="protein sequence ID" value="WKA12858.1"/>
    <property type="molecule type" value="Genomic_DNA"/>
</dbReference>
<gene>
    <name evidence="3" type="ORF">VitviT2T_030208</name>
</gene>
<dbReference type="Gene3D" id="1.25.40.10">
    <property type="entry name" value="Tetratricopeptide repeat domain"/>
    <property type="match status" value="1"/>
</dbReference>
<evidence type="ECO:0008006" key="5">
    <source>
        <dbReference type="Google" id="ProtNLM"/>
    </source>
</evidence>
<dbReference type="InterPro" id="IPR002885">
    <property type="entry name" value="PPR_rpt"/>
</dbReference>
<organism evidence="3 4">
    <name type="scientific">Vitis vinifera</name>
    <name type="common">Grape</name>
    <dbReference type="NCBI Taxonomy" id="29760"/>
    <lineage>
        <taxon>Eukaryota</taxon>
        <taxon>Viridiplantae</taxon>
        <taxon>Streptophyta</taxon>
        <taxon>Embryophyta</taxon>
        <taxon>Tracheophyta</taxon>
        <taxon>Spermatophyta</taxon>
        <taxon>Magnoliopsida</taxon>
        <taxon>eudicotyledons</taxon>
        <taxon>Gunneridae</taxon>
        <taxon>Pentapetalae</taxon>
        <taxon>rosids</taxon>
        <taxon>Vitales</taxon>
        <taxon>Vitaceae</taxon>
        <taxon>Viteae</taxon>
        <taxon>Vitis</taxon>
    </lineage>
</organism>
<protein>
    <recommendedName>
        <fullName evidence="5">Pentatricopeptide repeat-containing protein</fullName>
    </recommendedName>
</protein>
<sequence length="236" mass="26042">MVKEGAGDSDSDDSCYARKHGKSGSCGDAAAHVLEMQEGQERPAKAVTHVLDNEDFQVPWHLHSSSSGFLCRIKQEVFMILKLWQGKQYLVGSQDAYGLEKLVAEELGKQVHGYMTRIGFDLLSFAASTLVHIYTLCGNIKKTRHVFNEMLRLDLVPWTSLIIGYVQNAQADEALQFSGLLFKSRTQPDHITFVGVPSICTHVDLASVSPCTETSQISRGVEHAVGMKMTTASRSH</sequence>
<accession>A0ABY9DYX6</accession>
<dbReference type="PANTHER" id="PTHR47926">
    <property type="entry name" value="PENTATRICOPEPTIDE REPEAT-CONTAINING PROTEIN"/>
    <property type="match status" value="1"/>
</dbReference>